<feature type="region of interest" description="Disordered" evidence="1">
    <location>
        <begin position="457"/>
        <end position="481"/>
    </location>
</feature>
<proteinExistence type="predicted"/>
<dbReference type="Proteomes" id="UP000186817">
    <property type="component" value="Unassembled WGS sequence"/>
</dbReference>
<feature type="compositionally biased region" description="Basic and acidic residues" evidence="1">
    <location>
        <begin position="840"/>
        <end position="871"/>
    </location>
</feature>
<organism evidence="3 4">
    <name type="scientific">Symbiodinium microadriaticum</name>
    <name type="common">Dinoflagellate</name>
    <name type="synonym">Zooxanthella microadriatica</name>
    <dbReference type="NCBI Taxonomy" id="2951"/>
    <lineage>
        <taxon>Eukaryota</taxon>
        <taxon>Sar</taxon>
        <taxon>Alveolata</taxon>
        <taxon>Dinophyceae</taxon>
        <taxon>Suessiales</taxon>
        <taxon>Symbiodiniaceae</taxon>
        <taxon>Symbiodinium</taxon>
    </lineage>
</organism>
<feature type="transmembrane region" description="Helical" evidence="2">
    <location>
        <begin position="925"/>
        <end position="954"/>
    </location>
</feature>
<evidence type="ECO:0000313" key="3">
    <source>
        <dbReference type="EMBL" id="OLP91711.1"/>
    </source>
</evidence>
<dbReference type="OrthoDB" id="424333at2759"/>
<gene>
    <name evidence="3" type="ORF">AK812_SmicGene26558</name>
</gene>
<protein>
    <submittedName>
        <fullName evidence="3">Uncharacterized protein</fullName>
    </submittedName>
</protein>
<dbReference type="AlphaFoldDB" id="A0A1Q9D969"/>
<keyword evidence="2" id="KW-0812">Transmembrane</keyword>
<reference evidence="3 4" key="1">
    <citation type="submission" date="2016-02" db="EMBL/GenBank/DDBJ databases">
        <title>Genome analysis of coral dinoflagellate symbionts highlights evolutionary adaptations to a symbiotic lifestyle.</title>
        <authorList>
            <person name="Aranda M."/>
            <person name="Li Y."/>
            <person name="Liew Y.J."/>
            <person name="Baumgarten S."/>
            <person name="Simakov O."/>
            <person name="Wilson M."/>
            <person name="Piel J."/>
            <person name="Ashoor H."/>
            <person name="Bougouffa S."/>
            <person name="Bajic V.B."/>
            <person name="Ryu T."/>
            <person name="Ravasi T."/>
            <person name="Bayer T."/>
            <person name="Micklem G."/>
            <person name="Kim H."/>
            <person name="Bhak J."/>
            <person name="Lajeunesse T.C."/>
            <person name="Voolstra C.R."/>
        </authorList>
    </citation>
    <scope>NUCLEOTIDE SEQUENCE [LARGE SCALE GENOMIC DNA]</scope>
    <source>
        <strain evidence="3 4">CCMP2467</strain>
    </source>
</reference>
<sequence>MGGQRNPERAAQVRVLSSLARQHGLETVNDAAARTKVEKLSDDLLNLQLSDEVRQQVVEATAAFKATYPQVQPQAVENPADNKAWKFSAVQLTYNCSQGEWASHEDDVLRGLFNRFVGFLIGLSEALHVLGTSATMERASPRQVHMHAYLHLGKSFHRRGREALDVFLFEGVKPHLTPNTASGKSYMGAVRYGHFYVVVNKIGTIFNYTDFGPFKAYGVEGWWLDNLLKSGKLTRETYLHLAARVTVGFQRRLADCRAAERYLQEESLRLEVSAQQHALEPAMLPMKVYPQVEDFIQLHDGQARLRRPILAIVGGTRLGKSVLAGHVLRRIGERLNLDEFLEITVEDSEQMDLGEFDRRIHSGVILDGVGDALFLKRHRETLQGRPKVVKGAKSATNVYAYSFSFCARAVVATFDLSARNLTLLETDHWLSNRENVILLELSEPVYSTVQIGAGPFPVDDGEATPAASRPPKRRWVGSPARLKSPEERNVLTVQSEARPYGYDCAAGAASGEGEVLWRWGDDGKIDPEWTTKAGALIPRCAEVPFANYSWLLCMVRLHAGLTAGPMNHVVSSLVATPPGFYSGHGSDHAQIRWKEWITGDFNCSLTTTQSLMGPETAQPEDKRFTSKTSCPIVDFYLGDEKSQAMRQWVSERIGDFRDPTAWDSLLSQEVADALAACLTRGTVEQGRWTSFAQMLKFAYLPGRVLSDALDREKYHLKEGLLKCAALLMHTFKQWKRLQDHLLSASAHCEICLAYHDISWATGLNTVLLNHRCLVCNCNWERCLIADSTLNNANVSAGYSPAGPPRWITGSHVVTPGIPLRLLITSPKSPDHKRSRMGQQADKDGIEEGSPRRRNDSSRPSRPDRKEDDRLRPTLSSVISAALAAAPLGNPTGGRLVALTNTELTAAFLAHEGTEGVQGSSVQLSVLVSVSVLVVVLVAVAVAVAAAAAAAVVAYGGGSHSYEYGHGPSHGHGSGYGYGHGYDQGYGSAPGYDPYGQGGYGGYPPQESYAGGEYHDEPSWQERGYGGGEGSAVEASAVDSGAAPYPERSGTRPLKKRDAVLEEVSLWRSL</sequence>
<feature type="region of interest" description="Disordered" evidence="1">
    <location>
        <begin position="996"/>
        <end position="1056"/>
    </location>
</feature>
<feature type="region of interest" description="Disordered" evidence="1">
    <location>
        <begin position="823"/>
        <end position="872"/>
    </location>
</feature>
<keyword evidence="4" id="KW-1185">Reference proteome</keyword>
<comment type="caution">
    <text evidence="3">The sequence shown here is derived from an EMBL/GenBank/DDBJ whole genome shotgun (WGS) entry which is preliminary data.</text>
</comment>
<evidence type="ECO:0000313" key="4">
    <source>
        <dbReference type="Proteomes" id="UP000186817"/>
    </source>
</evidence>
<dbReference type="EMBL" id="LSRX01000653">
    <property type="protein sequence ID" value="OLP91711.1"/>
    <property type="molecule type" value="Genomic_DNA"/>
</dbReference>
<evidence type="ECO:0000256" key="1">
    <source>
        <dbReference type="SAM" id="MobiDB-lite"/>
    </source>
</evidence>
<accession>A0A1Q9D969</accession>
<keyword evidence="2" id="KW-1133">Transmembrane helix</keyword>
<name>A0A1Q9D969_SYMMI</name>
<keyword evidence="2" id="KW-0472">Membrane</keyword>
<evidence type="ECO:0000256" key="2">
    <source>
        <dbReference type="SAM" id="Phobius"/>
    </source>
</evidence>